<keyword evidence="15" id="KW-0378">Hydrolase</keyword>
<gene>
    <name evidence="34" type="ORF">FQA47_010532</name>
</gene>
<keyword evidence="36" id="KW-1185">Reference proteome</keyword>
<dbReference type="PANTHER" id="PTHR30616">
    <property type="entry name" value="UNCHARACTERIZED PROTEIN YFIH"/>
    <property type="match status" value="1"/>
</dbReference>
<evidence type="ECO:0000256" key="4">
    <source>
        <dbReference type="ARBA" id="ARBA00004275"/>
    </source>
</evidence>
<evidence type="ECO:0000256" key="8">
    <source>
        <dbReference type="ARBA" id="ARBA00011976"/>
    </source>
</evidence>
<comment type="catalytic activity">
    <reaction evidence="24">
        <text>adenosine + phosphate = alpha-D-ribose 1-phosphate + adenine</text>
        <dbReference type="Rhea" id="RHEA:27642"/>
        <dbReference type="ChEBI" id="CHEBI:16335"/>
        <dbReference type="ChEBI" id="CHEBI:16708"/>
        <dbReference type="ChEBI" id="CHEBI:43474"/>
        <dbReference type="ChEBI" id="CHEBI:57720"/>
        <dbReference type="EC" id="2.4.2.1"/>
    </reaction>
    <physiologicalReaction direction="left-to-right" evidence="24">
        <dbReference type="Rhea" id="RHEA:27643"/>
    </physiologicalReaction>
</comment>
<evidence type="ECO:0000256" key="10">
    <source>
        <dbReference type="ARBA" id="ARBA00022490"/>
    </source>
</evidence>
<dbReference type="EC" id="2.4.2.28" evidence="8"/>
<evidence type="ECO:0000256" key="27">
    <source>
        <dbReference type="ARBA" id="ARBA00063955"/>
    </source>
</evidence>
<comment type="catalytic activity">
    <reaction evidence="1">
        <text>inosine + phosphate = alpha-D-ribose 1-phosphate + hypoxanthine</text>
        <dbReference type="Rhea" id="RHEA:27646"/>
        <dbReference type="ChEBI" id="CHEBI:17368"/>
        <dbReference type="ChEBI" id="CHEBI:17596"/>
        <dbReference type="ChEBI" id="CHEBI:43474"/>
        <dbReference type="ChEBI" id="CHEBI:57720"/>
        <dbReference type="EC" id="2.4.2.1"/>
    </reaction>
    <physiologicalReaction direction="left-to-right" evidence="1">
        <dbReference type="Rhea" id="RHEA:27647"/>
    </physiologicalReaction>
</comment>
<dbReference type="OrthoDB" id="10055554at2759"/>
<comment type="catalytic activity">
    <reaction evidence="25">
        <text>S-methyl-5'-thioadenosine + phosphate = 5-(methylsulfanyl)-alpha-D-ribose 1-phosphate + adenine</text>
        <dbReference type="Rhea" id="RHEA:11852"/>
        <dbReference type="ChEBI" id="CHEBI:16708"/>
        <dbReference type="ChEBI" id="CHEBI:17509"/>
        <dbReference type="ChEBI" id="CHEBI:43474"/>
        <dbReference type="ChEBI" id="CHEBI:58533"/>
        <dbReference type="EC" id="2.4.2.28"/>
    </reaction>
    <physiologicalReaction direction="left-to-right" evidence="25">
        <dbReference type="Rhea" id="RHEA:11853"/>
    </physiologicalReaction>
</comment>
<evidence type="ECO:0000256" key="29">
    <source>
        <dbReference type="ARBA" id="ARBA00075738"/>
    </source>
</evidence>
<keyword evidence="10" id="KW-0963">Cytoplasm</keyword>
<proteinExistence type="inferred from homology"/>
<evidence type="ECO:0000256" key="20">
    <source>
        <dbReference type="ARBA" id="ARBA00023140"/>
    </source>
</evidence>
<comment type="catalytic activity">
    <reaction evidence="23">
        <text>adenosine + H2O + H(+) = inosine + NH4(+)</text>
        <dbReference type="Rhea" id="RHEA:24408"/>
        <dbReference type="ChEBI" id="CHEBI:15377"/>
        <dbReference type="ChEBI" id="CHEBI:15378"/>
        <dbReference type="ChEBI" id="CHEBI:16335"/>
        <dbReference type="ChEBI" id="CHEBI:17596"/>
        <dbReference type="ChEBI" id="CHEBI:28938"/>
        <dbReference type="EC" id="3.5.4.4"/>
    </reaction>
    <physiologicalReaction direction="left-to-right" evidence="23">
        <dbReference type="Rhea" id="RHEA:24409"/>
    </physiologicalReaction>
</comment>
<keyword evidence="14" id="KW-0479">Metal-binding</keyword>
<dbReference type="Proteomes" id="UP000261560">
    <property type="component" value="Unplaced"/>
</dbReference>
<evidence type="ECO:0000256" key="15">
    <source>
        <dbReference type="ARBA" id="ARBA00022801"/>
    </source>
</evidence>
<evidence type="ECO:0000256" key="31">
    <source>
        <dbReference type="ARBA" id="ARBA00079781"/>
    </source>
</evidence>
<dbReference type="PaxDb" id="30732-ENSOMEP00000025324"/>
<comment type="subcellular location">
    <subcellularLocation>
        <location evidence="5">Cytoplasm</location>
    </subcellularLocation>
    <subcellularLocation>
        <location evidence="3">Endoplasmic reticulum</location>
    </subcellularLocation>
    <subcellularLocation>
        <location evidence="2">Nucleus</location>
    </subcellularLocation>
    <subcellularLocation>
        <location evidence="4">Peroxisome</location>
    </subcellularLocation>
</comment>
<keyword evidence="12" id="KW-0399">Innate immunity</keyword>
<evidence type="ECO:0000256" key="32">
    <source>
        <dbReference type="ARBA" id="ARBA00081352"/>
    </source>
</evidence>
<dbReference type="FunFam" id="3.60.140.10:FF:000002">
    <property type="entry name" value="Laccase (multicopper oxidoreductase) domain-containing 1"/>
    <property type="match status" value="1"/>
</dbReference>
<dbReference type="InterPro" id="IPR003730">
    <property type="entry name" value="Cu_polyphenol_OxRdtase"/>
</dbReference>
<evidence type="ECO:0000256" key="1">
    <source>
        <dbReference type="ARBA" id="ARBA00000553"/>
    </source>
</evidence>
<evidence type="ECO:0000256" key="28">
    <source>
        <dbReference type="ARBA" id="ARBA00071637"/>
    </source>
</evidence>
<keyword evidence="22" id="KW-0539">Nucleus</keyword>
<dbReference type="GO" id="GO:0017061">
    <property type="term" value="F:S-methyl-5-thioadenosine phosphorylase activity"/>
    <property type="evidence" value="ECO:0007669"/>
    <property type="project" value="UniProtKB-EC"/>
</dbReference>
<evidence type="ECO:0000256" key="11">
    <source>
        <dbReference type="ARBA" id="ARBA00022553"/>
    </source>
</evidence>
<evidence type="ECO:0000256" key="22">
    <source>
        <dbReference type="ARBA" id="ARBA00023242"/>
    </source>
</evidence>
<keyword evidence="21" id="KW-0395">Inflammatory response</keyword>
<reference evidence="34" key="2">
    <citation type="journal article" name="BMC Genomics">
        <title>Long-read sequencing and de novo genome assembly of marine medaka (Oryzias melastigma).</title>
        <authorList>
            <person name="Liang P."/>
            <person name="Saqib H.S.A."/>
            <person name="Ni X."/>
            <person name="Shen Y."/>
        </authorList>
    </citation>
    <scope>NUCLEOTIDE SEQUENCE</scope>
    <source>
        <strain evidence="34">Bigg-433</strain>
    </source>
</reference>
<evidence type="ECO:0000313" key="35">
    <source>
        <dbReference type="Ensembl" id="ENSOMEP00000025324.1"/>
    </source>
</evidence>
<keyword evidence="18" id="KW-0391">Immunity</keyword>
<keyword evidence="11" id="KW-0597">Phosphoprotein</keyword>
<evidence type="ECO:0000256" key="13">
    <source>
        <dbReference type="ARBA" id="ARBA00022679"/>
    </source>
</evidence>
<evidence type="ECO:0000256" key="9">
    <source>
        <dbReference type="ARBA" id="ARBA00012784"/>
    </source>
</evidence>
<evidence type="ECO:0000256" key="7">
    <source>
        <dbReference type="ARBA" id="ARBA00011886"/>
    </source>
</evidence>
<reference evidence="35" key="1">
    <citation type="submission" date="2025-05" db="UniProtKB">
        <authorList>
            <consortium name="Ensembl"/>
        </authorList>
    </citation>
    <scope>IDENTIFICATION</scope>
</reference>
<dbReference type="SUPFAM" id="SSF64438">
    <property type="entry name" value="CNF1/YfiH-like putative cysteine hydrolases"/>
    <property type="match status" value="1"/>
</dbReference>
<evidence type="ECO:0000256" key="24">
    <source>
        <dbReference type="ARBA" id="ARBA00048968"/>
    </source>
</evidence>
<evidence type="ECO:0000256" key="25">
    <source>
        <dbReference type="ARBA" id="ARBA00049893"/>
    </source>
</evidence>
<evidence type="ECO:0000256" key="26">
    <source>
        <dbReference type="ARBA" id="ARBA00051406"/>
    </source>
</evidence>
<sequence>MAVLVDLRLGCSPERTCADLLEDADLQVFLLCGDRVRDQPHTWLTSGRHTHVLDCSSTSESLYQLKQTVDRLDLSVIRVVTSPRGREELSHYQRLLFTNVYTFDYAVTPQEGLECPSGTGSAHTDSPGQKIEAEVSAFVQQLPGLKGDVRVLKSTLIPDCFGHGFSTRTGGVSYIPTLSSMNLFCSSRRRDPVAVVTENRRRLAVHAGFHPLPLRMVKVNHASDVWVLGKAEPESYDALVTDQRGVVLAAPGADCMPILFSDPVKKVIGAAHAGWKGTLMGVAMATVNAMVTEFGSRVSDIVVAVGPSVGVCCFTLDREQALDFRHIHTDCVPDPESAKPHVDIRLANRVLLQKGGVRPERIHDNSVTDRPSVTPCTSCHPEYFFSHVRDGLNFGTQVGFLWIKEAEEQTGPPEGPRGST</sequence>
<evidence type="ECO:0000256" key="6">
    <source>
        <dbReference type="ARBA" id="ARBA00007353"/>
    </source>
</evidence>
<evidence type="ECO:0000256" key="5">
    <source>
        <dbReference type="ARBA" id="ARBA00004496"/>
    </source>
</evidence>
<dbReference type="GeneTree" id="ENSGT00390000000693"/>
<evidence type="ECO:0000313" key="34">
    <source>
        <dbReference type="EMBL" id="KAF6726838.1"/>
    </source>
</evidence>
<accession>A0A3B3D769</accession>
<dbReference type="OMA" id="RCFESPN"/>
<dbReference type="Proteomes" id="UP000646548">
    <property type="component" value="Unassembled WGS sequence"/>
</dbReference>
<evidence type="ECO:0000256" key="16">
    <source>
        <dbReference type="ARBA" id="ARBA00022824"/>
    </source>
</evidence>
<dbReference type="AlphaFoldDB" id="A0A3B3D769"/>
<organism evidence="35 36">
    <name type="scientific">Oryzias melastigma</name>
    <name type="common">Marine medaka</name>
    <dbReference type="NCBI Taxonomy" id="30732"/>
    <lineage>
        <taxon>Eukaryota</taxon>
        <taxon>Metazoa</taxon>
        <taxon>Chordata</taxon>
        <taxon>Craniata</taxon>
        <taxon>Vertebrata</taxon>
        <taxon>Euteleostomi</taxon>
        <taxon>Actinopterygii</taxon>
        <taxon>Neopterygii</taxon>
        <taxon>Teleostei</taxon>
        <taxon>Neoteleostei</taxon>
        <taxon>Acanthomorphata</taxon>
        <taxon>Ovalentaria</taxon>
        <taxon>Atherinomorphae</taxon>
        <taxon>Beloniformes</taxon>
        <taxon>Adrianichthyidae</taxon>
        <taxon>Oryziinae</taxon>
        <taxon>Oryzias</taxon>
    </lineage>
</organism>
<dbReference type="Ensembl" id="ENSOMET00000007440.1">
    <property type="protein sequence ID" value="ENSOMEP00000025324.1"/>
    <property type="gene ID" value="ENSOMEG00000006479.1"/>
</dbReference>
<dbReference type="EC" id="2.4.2.1" evidence="7"/>
<dbReference type="GO" id="GO:0016787">
    <property type="term" value="F:hydrolase activity"/>
    <property type="evidence" value="ECO:0007669"/>
    <property type="project" value="UniProtKB-KW"/>
</dbReference>
<keyword evidence="17" id="KW-0862">Zinc</keyword>
<dbReference type="GO" id="GO:0005634">
    <property type="term" value="C:nucleus"/>
    <property type="evidence" value="ECO:0007669"/>
    <property type="project" value="UniProtKB-SubCell"/>
</dbReference>
<dbReference type="EMBL" id="WKFB01000320">
    <property type="protein sequence ID" value="KAF6726838.1"/>
    <property type="molecule type" value="Genomic_DNA"/>
</dbReference>
<dbReference type="GO" id="GO:0006954">
    <property type="term" value="P:inflammatory response"/>
    <property type="evidence" value="ECO:0007669"/>
    <property type="project" value="UniProtKB-KW"/>
</dbReference>
<evidence type="ECO:0000256" key="2">
    <source>
        <dbReference type="ARBA" id="ARBA00004123"/>
    </source>
</evidence>
<dbReference type="PANTHER" id="PTHR30616:SF2">
    <property type="entry name" value="PURINE NUCLEOSIDE PHOSPHORYLASE LACC1"/>
    <property type="match status" value="1"/>
</dbReference>
<dbReference type="GO" id="GO:0005783">
    <property type="term" value="C:endoplasmic reticulum"/>
    <property type="evidence" value="ECO:0007669"/>
    <property type="project" value="UniProtKB-SubCell"/>
</dbReference>
<evidence type="ECO:0000256" key="17">
    <source>
        <dbReference type="ARBA" id="ARBA00022833"/>
    </source>
</evidence>
<comment type="subunit">
    <text evidence="27">Interacts with FASN. Interacts with SDHA. Interacts with ATF6, EIF2AK3 and ERN1.</text>
</comment>
<evidence type="ECO:0000256" key="14">
    <source>
        <dbReference type="ARBA" id="ARBA00022723"/>
    </source>
</evidence>
<dbReference type="GO" id="GO:0031347">
    <property type="term" value="P:regulation of defense response"/>
    <property type="evidence" value="ECO:0007669"/>
    <property type="project" value="UniProtKB-ARBA"/>
</dbReference>
<evidence type="ECO:0000256" key="19">
    <source>
        <dbReference type="ARBA" id="ARBA00022990"/>
    </source>
</evidence>
<evidence type="ECO:0000256" key="18">
    <source>
        <dbReference type="ARBA" id="ARBA00022859"/>
    </source>
</evidence>
<dbReference type="STRING" id="30732.ENSOMEP00000025324"/>
<keyword evidence="16" id="KW-0256">Endoplasmic reticulum</keyword>
<protein>
    <recommendedName>
        <fullName evidence="28">Purine nucleoside phosphorylase LACC1</fullName>
        <ecNumber evidence="7">2.4.2.1</ecNumber>
        <ecNumber evidence="8">2.4.2.28</ecNumber>
        <ecNumber evidence="9">3.5.4.4</ecNumber>
    </recommendedName>
    <alternativeName>
        <fullName evidence="31">Adenosine deaminase LACC1</fullName>
    </alternativeName>
    <alternativeName>
        <fullName evidence="30">Fatty acid metabolism-immunity nexus</fullName>
    </alternativeName>
    <alternativeName>
        <fullName evidence="29">Guanosine phosphorylase LACC1</fullName>
    </alternativeName>
    <alternativeName>
        <fullName evidence="32">Laccase domain-containing protein 1</fullName>
    </alternativeName>
    <alternativeName>
        <fullName evidence="33">S-methyl-5'-thioadenosine phosphorylase LACC1</fullName>
    </alternativeName>
</protein>
<name>A0A3B3D769_ORYME</name>
<dbReference type="CDD" id="cd16833">
    <property type="entry name" value="YfiH"/>
    <property type="match status" value="1"/>
</dbReference>
<dbReference type="InterPro" id="IPR038371">
    <property type="entry name" value="Cu_polyphenol_OxRdtase_sf"/>
</dbReference>
<evidence type="ECO:0000313" key="36">
    <source>
        <dbReference type="Proteomes" id="UP000261560"/>
    </source>
</evidence>
<dbReference type="GO" id="GO:0005777">
    <property type="term" value="C:peroxisome"/>
    <property type="evidence" value="ECO:0007669"/>
    <property type="project" value="UniProtKB-SubCell"/>
</dbReference>
<keyword evidence="20" id="KW-0576">Peroxisome</keyword>
<comment type="catalytic activity">
    <reaction evidence="26">
        <text>guanosine + phosphate = alpha-D-ribose 1-phosphate + guanine</text>
        <dbReference type="Rhea" id="RHEA:13233"/>
        <dbReference type="ChEBI" id="CHEBI:16235"/>
        <dbReference type="ChEBI" id="CHEBI:16750"/>
        <dbReference type="ChEBI" id="CHEBI:43474"/>
        <dbReference type="ChEBI" id="CHEBI:57720"/>
        <dbReference type="EC" id="2.4.2.1"/>
    </reaction>
    <physiologicalReaction direction="left-to-right" evidence="26">
        <dbReference type="Rhea" id="RHEA:13234"/>
    </physiologicalReaction>
</comment>
<dbReference type="Pfam" id="PF02578">
    <property type="entry name" value="Cu-oxidase_4"/>
    <property type="match status" value="1"/>
</dbReference>
<dbReference type="GO" id="GO:0045087">
    <property type="term" value="P:innate immune response"/>
    <property type="evidence" value="ECO:0007669"/>
    <property type="project" value="UniProtKB-KW"/>
</dbReference>
<dbReference type="Gene3D" id="3.60.140.10">
    <property type="entry name" value="CNF1/YfiH-like putative cysteine hydrolases"/>
    <property type="match status" value="1"/>
</dbReference>
<dbReference type="GO" id="GO:0005507">
    <property type="term" value="F:copper ion binding"/>
    <property type="evidence" value="ECO:0007669"/>
    <property type="project" value="TreeGrafter"/>
</dbReference>
<evidence type="ECO:0000256" key="12">
    <source>
        <dbReference type="ARBA" id="ARBA00022588"/>
    </source>
</evidence>
<dbReference type="InterPro" id="IPR011324">
    <property type="entry name" value="Cytotoxic_necrot_fac-like_cat"/>
</dbReference>
<dbReference type="EC" id="3.5.4.4" evidence="9"/>
<comment type="similarity">
    <text evidence="6">Belongs to the purine nucleoside phosphorylase YfiH/LACC1 family.</text>
</comment>
<evidence type="ECO:0000256" key="33">
    <source>
        <dbReference type="ARBA" id="ARBA00081957"/>
    </source>
</evidence>
<evidence type="ECO:0000256" key="3">
    <source>
        <dbReference type="ARBA" id="ARBA00004240"/>
    </source>
</evidence>
<keyword evidence="13" id="KW-0808">Transferase</keyword>
<evidence type="ECO:0000256" key="23">
    <source>
        <dbReference type="ARBA" id="ARBA00047989"/>
    </source>
</evidence>
<evidence type="ECO:0000256" key="21">
    <source>
        <dbReference type="ARBA" id="ARBA00023198"/>
    </source>
</evidence>
<keyword evidence="19" id="KW-0007">Acetylation</keyword>
<evidence type="ECO:0000256" key="30">
    <source>
        <dbReference type="ARBA" id="ARBA00079351"/>
    </source>
</evidence>